<feature type="compositionally biased region" description="Basic and acidic residues" evidence="1">
    <location>
        <begin position="105"/>
        <end position="117"/>
    </location>
</feature>
<feature type="compositionally biased region" description="Low complexity" evidence="1">
    <location>
        <begin position="49"/>
        <end position="73"/>
    </location>
</feature>
<comment type="caution">
    <text evidence="2">The sequence shown here is derived from an EMBL/GenBank/DDBJ whole genome shotgun (WGS) entry which is preliminary data.</text>
</comment>
<feature type="region of interest" description="Disordered" evidence="1">
    <location>
        <begin position="40"/>
        <end position="75"/>
    </location>
</feature>
<evidence type="ECO:0000313" key="3">
    <source>
        <dbReference type="Proteomes" id="UP001259832"/>
    </source>
</evidence>
<dbReference type="Proteomes" id="UP001259832">
    <property type="component" value="Unassembled WGS sequence"/>
</dbReference>
<organism evidence="2 3">
    <name type="scientific">Phytophthora citrophthora</name>
    <dbReference type="NCBI Taxonomy" id="4793"/>
    <lineage>
        <taxon>Eukaryota</taxon>
        <taxon>Sar</taxon>
        <taxon>Stramenopiles</taxon>
        <taxon>Oomycota</taxon>
        <taxon>Peronosporomycetes</taxon>
        <taxon>Peronosporales</taxon>
        <taxon>Peronosporaceae</taxon>
        <taxon>Phytophthora</taxon>
    </lineage>
</organism>
<protein>
    <submittedName>
        <fullName evidence="2">Uncharacterized protein</fullName>
    </submittedName>
</protein>
<name>A0AAD9LG16_9STRA</name>
<gene>
    <name evidence="2" type="ORF">P3T76_011515</name>
</gene>
<keyword evidence="3" id="KW-1185">Reference proteome</keyword>
<evidence type="ECO:0000256" key="1">
    <source>
        <dbReference type="SAM" id="MobiDB-lite"/>
    </source>
</evidence>
<dbReference type="EMBL" id="JASMQC010000026">
    <property type="protein sequence ID" value="KAK1934312.1"/>
    <property type="molecule type" value="Genomic_DNA"/>
</dbReference>
<reference evidence="2" key="1">
    <citation type="submission" date="2023-08" db="EMBL/GenBank/DDBJ databases">
        <title>Reference Genome Resource for the Citrus Pathogen Phytophthora citrophthora.</title>
        <authorList>
            <person name="Moller H."/>
            <person name="Coetzee B."/>
            <person name="Rose L.J."/>
            <person name="Van Niekerk J.M."/>
        </authorList>
    </citation>
    <scope>NUCLEOTIDE SEQUENCE</scope>
    <source>
        <strain evidence="2">STE-U-9442</strain>
    </source>
</reference>
<sequence>MGSNNGNRLAAAYVQSLTFSSCEPVATKDPCGLKATQLTKPLCDSTGGSADTAPALDSSSSSPKAAEEPSSSDNGVVSAASKLLWVAPRVASVLAVSTSQRRAVRSSEADAKCRESGDQQAADTPASCPYREVLGDVSSSLVAVNFQILTEQSAATGNTRRLSLAVKA</sequence>
<accession>A0AAD9LG16</accession>
<proteinExistence type="predicted"/>
<evidence type="ECO:0000313" key="2">
    <source>
        <dbReference type="EMBL" id="KAK1934312.1"/>
    </source>
</evidence>
<feature type="region of interest" description="Disordered" evidence="1">
    <location>
        <begin position="103"/>
        <end position="125"/>
    </location>
</feature>
<dbReference type="AlphaFoldDB" id="A0AAD9LG16"/>